<protein>
    <submittedName>
        <fullName evidence="1 2">Uncharacterized protein</fullName>
    </submittedName>
</protein>
<reference evidence="2" key="3">
    <citation type="submission" date="2015-06" db="UniProtKB">
        <authorList>
            <consortium name="EnsemblMetazoa"/>
        </authorList>
    </citation>
    <scope>IDENTIFICATION</scope>
</reference>
<dbReference type="InParanoid" id="T1FA58"/>
<organism evidence="2 3">
    <name type="scientific">Helobdella robusta</name>
    <name type="common">Californian leech</name>
    <dbReference type="NCBI Taxonomy" id="6412"/>
    <lineage>
        <taxon>Eukaryota</taxon>
        <taxon>Metazoa</taxon>
        <taxon>Spiralia</taxon>
        <taxon>Lophotrochozoa</taxon>
        <taxon>Annelida</taxon>
        <taxon>Clitellata</taxon>
        <taxon>Hirudinea</taxon>
        <taxon>Rhynchobdellida</taxon>
        <taxon>Glossiphoniidae</taxon>
        <taxon>Helobdella</taxon>
    </lineage>
</organism>
<reference evidence="1 3" key="2">
    <citation type="journal article" date="2013" name="Nature">
        <title>Insights into bilaterian evolution from three spiralian genomes.</title>
        <authorList>
            <person name="Simakov O."/>
            <person name="Marletaz F."/>
            <person name="Cho S.J."/>
            <person name="Edsinger-Gonzales E."/>
            <person name="Havlak P."/>
            <person name="Hellsten U."/>
            <person name="Kuo D.H."/>
            <person name="Larsson T."/>
            <person name="Lv J."/>
            <person name="Arendt D."/>
            <person name="Savage R."/>
            <person name="Osoegawa K."/>
            <person name="de Jong P."/>
            <person name="Grimwood J."/>
            <person name="Chapman J.A."/>
            <person name="Shapiro H."/>
            <person name="Aerts A."/>
            <person name="Otillar R.P."/>
            <person name="Terry A.Y."/>
            <person name="Boore J.L."/>
            <person name="Grigoriev I.V."/>
            <person name="Lindberg D.R."/>
            <person name="Seaver E.C."/>
            <person name="Weisblat D.A."/>
            <person name="Putnam N.H."/>
            <person name="Rokhsar D.S."/>
        </authorList>
    </citation>
    <scope>NUCLEOTIDE SEQUENCE</scope>
</reference>
<reference evidence="3" key="1">
    <citation type="submission" date="2012-12" db="EMBL/GenBank/DDBJ databases">
        <authorList>
            <person name="Hellsten U."/>
            <person name="Grimwood J."/>
            <person name="Chapman J.A."/>
            <person name="Shapiro H."/>
            <person name="Aerts A."/>
            <person name="Otillar R.P."/>
            <person name="Terry A.Y."/>
            <person name="Boore J.L."/>
            <person name="Simakov O."/>
            <person name="Marletaz F."/>
            <person name="Cho S.-J."/>
            <person name="Edsinger-Gonzales E."/>
            <person name="Havlak P."/>
            <person name="Kuo D.-H."/>
            <person name="Larsson T."/>
            <person name="Lv J."/>
            <person name="Arendt D."/>
            <person name="Savage R."/>
            <person name="Osoegawa K."/>
            <person name="de Jong P."/>
            <person name="Lindberg D.R."/>
            <person name="Seaver E.C."/>
            <person name="Weisblat D.A."/>
            <person name="Putnam N.H."/>
            <person name="Grigoriev I.V."/>
            <person name="Rokhsar D.S."/>
        </authorList>
    </citation>
    <scope>NUCLEOTIDE SEQUENCE</scope>
</reference>
<dbReference type="Proteomes" id="UP000015101">
    <property type="component" value="Unassembled WGS sequence"/>
</dbReference>
<evidence type="ECO:0000313" key="3">
    <source>
        <dbReference type="Proteomes" id="UP000015101"/>
    </source>
</evidence>
<dbReference type="HOGENOM" id="CLU_1798544_0_0_1"/>
<dbReference type="EMBL" id="AMQM01005551">
    <property type="status" value="NOT_ANNOTATED_CDS"/>
    <property type="molecule type" value="Genomic_DNA"/>
</dbReference>
<sequence length="144" mass="15965">MNTTTLKAKNFGNILCYTKIFHTQIGKNSFYMGGGFSPGSICPEGNCSGGIFGIFLVGEVFVLEVAAGSSLSNDSKISTYKINRRRCFYYVSNVKKCYASDIVDHMKMINIETVSYFLCSEKCILVKSSTSSNRRGKDLHHKTP</sequence>
<name>T1FA58_HELRO</name>
<dbReference type="EnsemblMetazoa" id="HelroT176118">
    <property type="protein sequence ID" value="HelroP176118"/>
    <property type="gene ID" value="HelroG176118"/>
</dbReference>
<dbReference type="KEGG" id="hro:HELRODRAFT_176118"/>
<proteinExistence type="predicted"/>
<dbReference type="EMBL" id="KB096983">
    <property type="protein sequence ID" value="ESO00260.1"/>
    <property type="molecule type" value="Genomic_DNA"/>
</dbReference>
<dbReference type="CTD" id="20205707"/>
<accession>T1FA58</accession>
<evidence type="ECO:0000313" key="2">
    <source>
        <dbReference type="EnsemblMetazoa" id="HelroP176118"/>
    </source>
</evidence>
<gene>
    <name evidence="2" type="primary">20205707</name>
    <name evidence="1" type="ORF">HELRODRAFT_176118</name>
</gene>
<dbReference type="AlphaFoldDB" id="T1FA58"/>
<evidence type="ECO:0000313" key="1">
    <source>
        <dbReference type="EMBL" id="ESO00260.1"/>
    </source>
</evidence>
<dbReference type="GeneID" id="20205707"/>
<keyword evidence="3" id="KW-1185">Reference proteome</keyword>
<dbReference type="RefSeq" id="XP_009021694.1">
    <property type="nucleotide sequence ID" value="XM_009023446.1"/>
</dbReference>